<proteinExistence type="predicted"/>
<name>A0A1H1WNU6_9BRAD</name>
<evidence type="ECO:0000313" key="3">
    <source>
        <dbReference type="Proteomes" id="UP000243904"/>
    </source>
</evidence>
<evidence type="ECO:0000259" key="1">
    <source>
        <dbReference type="SMART" id="SM00421"/>
    </source>
</evidence>
<dbReference type="InterPro" id="IPR000792">
    <property type="entry name" value="Tscrpt_reg_LuxR_C"/>
</dbReference>
<dbReference type="GO" id="GO:0003677">
    <property type="term" value="F:DNA binding"/>
    <property type="evidence" value="ECO:0007669"/>
    <property type="project" value="InterPro"/>
</dbReference>
<dbReference type="Gene3D" id="1.10.10.10">
    <property type="entry name" value="Winged helix-like DNA-binding domain superfamily/Winged helix DNA-binding domain"/>
    <property type="match status" value="1"/>
</dbReference>
<accession>A0A1H1WNU6</accession>
<dbReference type="SUPFAM" id="SSF46894">
    <property type="entry name" value="C-terminal effector domain of the bipartite response regulators"/>
    <property type="match status" value="1"/>
</dbReference>
<protein>
    <recommendedName>
        <fullName evidence="1">HTH luxR-type domain-containing protein</fullName>
    </recommendedName>
</protein>
<keyword evidence="3" id="KW-1185">Reference proteome</keyword>
<sequence>MEHLRALAVADDLGARDRQGHVTRSALDAFSVGVAVIDADLRVDYANMAAIEMASRKETGFSFRRAGPGIGAERYLAPAHQMDSMRLRAFVASAAKDGSGGVLQLSAPLVGPEAQHRFVLAVSPVSGALQCGSEGTRNGLVPDLALVFIKELGGARRLDPARLIDLFDLTKAEAEVASLLVGGVGADEVAQSRAVALDTIRTQIRTILAKTQSANLRDFEHRMATLSALIHD</sequence>
<dbReference type="GO" id="GO:0006355">
    <property type="term" value="P:regulation of DNA-templated transcription"/>
    <property type="evidence" value="ECO:0007669"/>
    <property type="project" value="InterPro"/>
</dbReference>
<dbReference type="EMBL" id="LT629750">
    <property type="protein sequence ID" value="SDS98692.1"/>
    <property type="molecule type" value="Genomic_DNA"/>
</dbReference>
<evidence type="ECO:0000313" key="2">
    <source>
        <dbReference type="EMBL" id="SDS98692.1"/>
    </source>
</evidence>
<feature type="domain" description="HTH luxR-type" evidence="1">
    <location>
        <begin position="166"/>
        <end position="223"/>
    </location>
</feature>
<gene>
    <name evidence="2" type="ORF">SAMN05444158_3937</name>
</gene>
<dbReference type="InterPro" id="IPR036388">
    <property type="entry name" value="WH-like_DNA-bd_sf"/>
</dbReference>
<dbReference type="SMART" id="SM00421">
    <property type="entry name" value="HTH_LUXR"/>
    <property type="match status" value="1"/>
</dbReference>
<dbReference type="Proteomes" id="UP000243904">
    <property type="component" value="Chromosome I"/>
</dbReference>
<dbReference type="RefSeq" id="WP_146688454.1">
    <property type="nucleotide sequence ID" value="NZ_LT629750.1"/>
</dbReference>
<reference evidence="3" key="1">
    <citation type="submission" date="2016-10" db="EMBL/GenBank/DDBJ databases">
        <authorList>
            <person name="Varghese N."/>
            <person name="Submissions S."/>
        </authorList>
    </citation>
    <scope>NUCLEOTIDE SEQUENCE [LARGE SCALE GENOMIC DNA]</scope>
    <source>
        <strain evidence="3">GAS369</strain>
    </source>
</reference>
<dbReference type="InterPro" id="IPR016032">
    <property type="entry name" value="Sig_transdc_resp-reg_C-effctor"/>
</dbReference>
<organism evidence="2 3">
    <name type="scientific">Bradyrhizobium canariense</name>
    <dbReference type="NCBI Taxonomy" id="255045"/>
    <lineage>
        <taxon>Bacteria</taxon>
        <taxon>Pseudomonadati</taxon>
        <taxon>Pseudomonadota</taxon>
        <taxon>Alphaproteobacteria</taxon>
        <taxon>Hyphomicrobiales</taxon>
        <taxon>Nitrobacteraceae</taxon>
        <taxon>Bradyrhizobium</taxon>
    </lineage>
</organism>
<dbReference type="AlphaFoldDB" id="A0A1H1WNU6"/>